<dbReference type="InterPro" id="IPR036291">
    <property type="entry name" value="NAD(P)-bd_dom_sf"/>
</dbReference>
<dbReference type="Proteomes" id="UP000467385">
    <property type="component" value="Chromosome"/>
</dbReference>
<dbReference type="AlphaFoldDB" id="A0A7I7Y984"/>
<dbReference type="PANTHER" id="PTHR48079">
    <property type="entry name" value="PROTEIN YEEZ"/>
    <property type="match status" value="1"/>
</dbReference>
<dbReference type="Gene3D" id="3.40.50.720">
    <property type="entry name" value="NAD(P)-binding Rossmann-like Domain"/>
    <property type="match status" value="1"/>
</dbReference>
<evidence type="ECO:0000313" key="3">
    <source>
        <dbReference type="Proteomes" id="UP000467385"/>
    </source>
</evidence>
<dbReference type="SUPFAM" id="SSF51735">
    <property type="entry name" value="NAD(P)-binding Rossmann-fold domains"/>
    <property type="match status" value="1"/>
</dbReference>
<evidence type="ECO:0000259" key="1">
    <source>
        <dbReference type="Pfam" id="PF01370"/>
    </source>
</evidence>
<accession>A0A7I7Y984</accession>
<dbReference type="GO" id="GO:0005737">
    <property type="term" value="C:cytoplasm"/>
    <property type="evidence" value="ECO:0007669"/>
    <property type="project" value="TreeGrafter"/>
</dbReference>
<dbReference type="InterPro" id="IPR001509">
    <property type="entry name" value="Epimerase_deHydtase"/>
</dbReference>
<name>A0A7I7Y984_9MYCO</name>
<dbReference type="Pfam" id="PF01370">
    <property type="entry name" value="Epimerase"/>
    <property type="match status" value="1"/>
</dbReference>
<gene>
    <name evidence="2" type="ORF">MCNS_13410</name>
</gene>
<feature type="domain" description="NAD-dependent epimerase/dehydratase" evidence="1">
    <location>
        <begin position="1"/>
        <end position="221"/>
    </location>
</feature>
<evidence type="ECO:0000313" key="2">
    <source>
        <dbReference type="EMBL" id="BBZ38278.1"/>
    </source>
</evidence>
<protein>
    <submittedName>
        <fullName evidence="2">Putative oxidoreductase</fullName>
    </submittedName>
</protein>
<dbReference type="PANTHER" id="PTHR48079:SF6">
    <property type="entry name" value="NAD(P)-BINDING DOMAIN-CONTAINING PROTEIN-RELATED"/>
    <property type="match status" value="1"/>
</dbReference>
<sequence>MLVTGGTGFTGSHTVRALVAAGHSVRLLVRDRAKVRAVFEPDGPDGPDDIVVGDMTDAAAVDEALAGCDGVVHAAAVVDLRRAAARLVEDTNARGVELVVGGAVRLGLPRIVYVSSLGVFFEPGGPPLSPELPIAPGTTAYARSKAQAERYVRLLQENGAPIRICYPAAVVGPNDPTMSTVNEGLRAHVRDLGIITSTGLQAVDVRDLALLHVKLLDLPDGVHRYAAAGGMLSWSEYFDLLDGLIGHRVRRIRVPGGLLRAAGWAGDAAKRLYDFNFPLTRDSMEFMTRWPGADAGRTTRELGLHFRDAAESYRDTLIWMFQAGHLTAEHVGRLAGIALAP</sequence>
<dbReference type="EMBL" id="AP022613">
    <property type="protein sequence ID" value="BBZ38278.1"/>
    <property type="molecule type" value="Genomic_DNA"/>
</dbReference>
<keyword evidence="3" id="KW-1185">Reference proteome</keyword>
<proteinExistence type="predicted"/>
<reference evidence="2 3" key="1">
    <citation type="journal article" date="2019" name="Emerg. Microbes Infect.">
        <title>Comprehensive subspecies identification of 175 nontuberculous mycobacteria species based on 7547 genomic profiles.</title>
        <authorList>
            <person name="Matsumoto Y."/>
            <person name="Kinjo T."/>
            <person name="Motooka D."/>
            <person name="Nabeya D."/>
            <person name="Jung N."/>
            <person name="Uechi K."/>
            <person name="Horii T."/>
            <person name="Iida T."/>
            <person name="Fujita J."/>
            <person name="Nakamura S."/>
        </authorList>
    </citation>
    <scope>NUCLEOTIDE SEQUENCE [LARGE SCALE GENOMIC DNA]</scope>
    <source>
        <strain evidence="2 3">JCM 14738</strain>
    </source>
</reference>
<dbReference type="InterPro" id="IPR051783">
    <property type="entry name" value="NAD(P)-dependent_oxidoreduct"/>
</dbReference>
<dbReference type="GO" id="GO:0004029">
    <property type="term" value="F:aldehyde dehydrogenase (NAD+) activity"/>
    <property type="evidence" value="ECO:0007669"/>
    <property type="project" value="TreeGrafter"/>
</dbReference>
<organism evidence="2 3">
    <name type="scientific">Mycobacterium conspicuum</name>
    <dbReference type="NCBI Taxonomy" id="44010"/>
    <lineage>
        <taxon>Bacteria</taxon>
        <taxon>Bacillati</taxon>
        <taxon>Actinomycetota</taxon>
        <taxon>Actinomycetes</taxon>
        <taxon>Mycobacteriales</taxon>
        <taxon>Mycobacteriaceae</taxon>
        <taxon>Mycobacterium</taxon>
    </lineage>
</organism>